<feature type="chain" id="PRO_5046215491" description="Alanine and proline-rich secreted protein Apa" evidence="2">
    <location>
        <begin position="30"/>
        <end position="206"/>
    </location>
</feature>
<dbReference type="Proteomes" id="UP000465609">
    <property type="component" value="Chromosome"/>
</dbReference>
<feature type="region of interest" description="Disordered" evidence="1">
    <location>
        <begin position="129"/>
        <end position="206"/>
    </location>
</feature>
<evidence type="ECO:0008006" key="5">
    <source>
        <dbReference type="Google" id="ProtNLM"/>
    </source>
</evidence>
<feature type="compositionally biased region" description="Low complexity" evidence="1">
    <location>
        <begin position="144"/>
        <end position="158"/>
    </location>
</feature>
<feature type="signal peptide" evidence="2">
    <location>
        <begin position="1"/>
        <end position="29"/>
    </location>
</feature>
<feature type="compositionally biased region" description="Low complexity" evidence="1">
    <location>
        <begin position="175"/>
        <end position="188"/>
    </location>
</feature>
<evidence type="ECO:0000313" key="3">
    <source>
        <dbReference type="EMBL" id="BBX84420.1"/>
    </source>
</evidence>
<keyword evidence="2" id="KW-0732">Signal</keyword>
<accession>A0ABN5YTU7</accession>
<dbReference type="RefSeq" id="WP_163911236.1">
    <property type="nucleotide sequence ID" value="NZ_AP022577.1"/>
</dbReference>
<reference evidence="3 4" key="1">
    <citation type="journal article" date="2019" name="Emerg. Microbes Infect.">
        <title>Comprehensive subspecies identification of 175 nontuberculous mycobacteria species based on 7547 genomic profiles.</title>
        <authorList>
            <person name="Matsumoto Y."/>
            <person name="Kinjo T."/>
            <person name="Motooka D."/>
            <person name="Nabeya D."/>
            <person name="Jung N."/>
            <person name="Uechi K."/>
            <person name="Horii T."/>
            <person name="Iida T."/>
            <person name="Fujita J."/>
            <person name="Nakamura S."/>
        </authorList>
    </citation>
    <scope>NUCLEOTIDE SEQUENCE [LARGE SCALE GENOMIC DNA]</scope>
    <source>
        <strain evidence="3 4">JCM 15296</strain>
    </source>
</reference>
<gene>
    <name evidence="3" type="ORF">MAUB_22930</name>
</gene>
<feature type="compositionally biased region" description="Pro residues" evidence="1">
    <location>
        <begin position="189"/>
        <end position="206"/>
    </location>
</feature>
<keyword evidence="4" id="KW-1185">Reference proteome</keyword>
<evidence type="ECO:0000256" key="2">
    <source>
        <dbReference type="SAM" id="SignalP"/>
    </source>
</evidence>
<evidence type="ECO:0000313" key="4">
    <source>
        <dbReference type="Proteomes" id="UP000465609"/>
    </source>
</evidence>
<organism evidence="3 4">
    <name type="scientific">Mycolicibacterium aubagnense</name>
    <dbReference type="NCBI Taxonomy" id="319707"/>
    <lineage>
        <taxon>Bacteria</taxon>
        <taxon>Bacillati</taxon>
        <taxon>Actinomycetota</taxon>
        <taxon>Actinomycetes</taxon>
        <taxon>Mycobacteriales</taxon>
        <taxon>Mycobacteriaceae</taxon>
        <taxon>Mycolicibacterium</taxon>
    </lineage>
</organism>
<sequence>MSLKGLGPKALGAILGLLAIPLAPGAADAQPPAPPVLPWFPGPPTPVSPTMGSYTFAPNWITSPPPAAYDARGVRAAASVDPAMNADGLPGSALGLSPNKANLLTSSSTRYRIGAGMSPNPTLPTVAPGTNIGAGMEVPTLEDPGGAAPKSAPGAESAQPTTAPAVPGQPAPILEAATGQPAAATPTSTPEPAPSGPPPVQVPAAS</sequence>
<protein>
    <recommendedName>
        <fullName evidence="5">Alanine and proline-rich secreted protein Apa</fullName>
    </recommendedName>
</protein>
<dbReference type="EMBL" id="AP022577">
    <property type="protein sequence ID" value="BBX84420.1"/>
    <property type="molecule type" value="Genomic_DNA"/>
</dbReference>
<proteinExistence type="predicted"/>
<evidence type="ECO:0000256" key="1">
    <source>
        <dbReference type="SAM" id="MobiDB-lite"/>
    </source>
</evidence>
<name>A0ABN5YTU7_9MYCO</name>